<keyword evidence="2" id="KW-1185">Reference proteome</keyword>
<dbReference type="InParanoid" id="D8LUC9"/>
<protein>
    <submittedName>
        <fullName evidence="1">Uncharacterized protein</fullName>
    </submittedName>
</protein>
<dbReference type="EMBL" id="FN649232">
    <property type="protein sequence ID" value="CBN75470.1"/>
    <property type="molecule type" value="Genomic_DNA"/>
</dbReference>
<name>D8LUC9_ECTSI</name>
<dbReference type="EMBL" id="FN649742">
    <property type="protein sequence ID" value="CBN75470.1"/>
    <property type="molecule type" value="Genomic_DNA"/>
</dbReference>
<accession>D8LUC9</accession>
<gene>
    <name evidence="1" type="ORF">Esi_0099_0098</name>
</gene>
<sequence length="170" mass="18995">MNSRRGIKGAVKNTPLVQDGSFAKADWRITRDFFFKRDQAKNGADFLTARENKLARFNNSGEVGYWKLVRRPIPGAPKRQSPLGNEGIDYLVLDIPEQGPRRNLIVSYEIPISNGRYHPSSIMFAQKGTIYVANAKEQLVGPAAAARKKIGSFSVDLPTLEPMVDRTFTL</sequence>
<evidence type="ECO:0000313" key="2">
    <source>
        <dbReference type="Proteomes" id="UP000002630"/>
    </source>
</evidence>
<proteinExistence type="predicted"/>
<reference evidence="1 2" key="1">
    <citation type="journal article" date="2010" name="Nature">
        <title>The Ectocarpus genome and the independent evolution of multicellularity in brown algae.</title>
        <authorList>
            <person name="Cock J.M."/>
            <person name="Sterck L."/>
            <person name="Rouze P."/>
            <person name="Scornet D."/>
            <person name="Allen A.E."/>
            <person name="Amoutzias G."/>
            <person name="Anthouard V."/>
            <person name="Artiguenave F."/>
            <person name="Aury J.M."/>
            <person name="Badger J.H."/>
            <person name="Beszteri B."/>
            <person name="Billiau K."/>
            <person name="Bonnet E."/>
            <person name="Bothwell J.H."/>
            <person name="Bowler C."/>
            <person name="Boyen C."/>
            <person name="Brownlee C."/>
            <person name="Carrano C.J."/>
            <person name="Charrier B."/>
            <person name="Cho G.Y."/>
            <person name="Coelho S.M."/>
            <person name="Collen J."/>
            <person name="Corre E."/>
            <person name="Da Silva C."/>
            <person name="Delage L."/>
            <person name="Delaroque N."/>
            <person name="Dittami S.M."/>
            <person name="Doulbeau S."/>
            <person name="Elias M."/>
            <person name="Farnham G."/>
            <person name="Gachon C.M."/>
            <person name="Gschloessl B."/>
            <person name="Heesch S."/>
            <person name="Jabbari K."/>
            <person name="Jubin C."/>
            <person name="Kawai H."/>
            <person name="Kimura K."/>
            <person name="Kloareg B."/>
            <person name="Kupper F.C."/>
            <person name="Lang D."/>
            <person name="Le Bail A."/>
            <person name="Leblanc C."/>
            <person name="Lerouge P."/>
            <person name="Lohr M."/>
            <person name="Lopez P.J."/>
            <person name="Martens C."/>
            <person name="Maumus F."/>
            <person name="Michel G."/>
            <person name="Miranda-Saavedra D."/>
            <person name="Morales J."/>
            <person name="Moreau H."/>
            <person name="Motomura T."/>
            <person name="Nagasato C."/>
            <person name="Napoli C.A."/>
            <person name="Nelson D.R."/>
            <person name="Nyvall-Collen P."/>
            <person name="Peters A.F."/>
            <person name="Pommier C."/>
            <person name="Potin P."/>
            <person name="Poulain J."/>
            <person name="Quesneville H."/>
            <person name="Read B."/>
            <person name="Rensing S.A."/>
            <person name="Ritter A."/>
            <person name="Rousvoal S."/>
            <person name="Samanta M."/>
            <person name="Samson G."/>
            <person name="Schroeder D.C."/>
            <person name="Segurens B."/>
            <person name="Strittmatter M."/>
            <person name="Tonon T."/>
            <person name="Tregear J.W."/>
            <person name="Valentin K."/>
            <person name="von Dassow P."/>
            <person name="Yamagishi T."/>
            <person name="Van de Peer Y."/>
            <person name="Wincker P."/>
        </authorList>
    </citation>
    <scope>NUCLEOTIDE SEQUENCE [LARGE SCALE GENOMIC DNA]</scope>
    <source>
        <strain evidence="2">Ec32 / CCAP1310/4</strain>
    </source>
</reference>
<organism evidence="1 2">
    <name type="scientific">Ectocarpus siliculosus</name>
    <name type="common">Brown alga</name>
    <name type="synonym">Conferva siliculosa</name>
    <dbReference type="NCBI Taxonomy" id="2880"/>
    <lineage>
        <taxon>Eukaryota</taxon>
        <taxon>Sar</taxon>
        <taxon>Stramenopiles</taxon>
        <taxon>Ochrophyta</taxon>
        <taxon>PX clade</taxon>
        <taxon>Phaeophyceae</taxon>
        <taxon>Ectocarpales</taxon>
        <taxon>Ectocarpaceae</taxon>
        <taxon>Ectocarpus</taxon>
    </lineage>
</organism>
<dbReference type="AlphaFoldDB" id="D8LUC9"/>
<dbReference type="OrthoDB" id="184294at2759"/>
<dbReference type="Proteomes" id="UP000002630">
    <property type="component" value="Linkage Group LG17"/>
</dbReference>
<evidence type="ECO:0000313" key="1">
    <source>
        <dbReference type="EMBL" id="CBN75470.1"/>
    </source>
</evidence>